<dbReference type="Pfam" id="PF19287">
    <property type="entry name" value="DUF5910"/>
    <property type="match status" value="1"/>
</dbReference>
<feature type="signal peptide" evidence="1">
    <location>
        <begin position="1"/>
        <end position="23"/>
    </location>
</feature>
<gene>
    <name evidence="2" type="ORF">CDEST_03731</name>
</gene>
<evidence type="ECO:0000313" key="2">
    <source>
        <dbReference type="EMBL" id="WQF78717.1"/>
    </source>
</evidence>
<reference evidence="3" key="1">
    <citation type="journal article" date="2023" name="bioRxiv">
        <title>Complete genome of the Medicago anthracnose fungus, Colletotrichum destructivum, reveals a mini-chromosome-like region within a core chromosome.</title>
        <authorList>
            <person name="Lapalu N."/>
            <person name="Simon A."/>
            <person name="Lu A."/>
            <person name="Plaumann P.-L."/>
            <person name="Amselem J."/>
            <person name="Pigne S."/>
            <person name="Auger A."/>
            <person name="Koch C."/>
            <person name="Dallery J.-F."/>
            <person name="O'Connell R.J."/>
        </authorList>
    </citation>
    <scope>NUCLEOTIDE SEQUENCE [LARGE SCALE GENOMIC DNA]</scope>
    <source>
        <strain evidence="3">CBS 520.97</strain>
    </source>
</reference>
<accession>A0AAX4I5Q2</accession>
<dbReference type="EMBL" id="CP137306">
    <property type="protein sequence ID" value="WQF78717.1"/>
    <property type="molecule type" value="Genomic_DNA"/>
</dbReference>
<evidence type="ECO:0000313" key="3">
    <source>
        <dbReference type="Proteomes" id="UP001322277"/>
    </source>
</evidence>
<sequence>MPWSISRLSLLLALVYLCANGQGREVIGYRVTSKGEAEAINERNIPSRSDLYDSETGNQIGNGVHLVSKPGGWMEIPFRPNWHCVFKADKEKLRAATKLWIPSDQWWSKDTNIRQYVKRFGDPDKTLRFSYIDKWKKGKTLQMVIPTKMVNKNTLDIFAKCFPSRAELVAYESQKVSWLSWDIIGIPSKPRVTV</sequence>
<name>A0AAX4I5Q2_9PEZI</name>
<dbReference type="AlphaFoldDB" id="A0AAX4I5Q2"/>
<proteinExistence type="predicted"/>
<keyword evidence="1" id="KW-0732">Signal</keyword>
<dbReference type="RefSeq" id="XP_062775941.1">
    <property type="nucleotide sequence ID" value="XM_062919890.1"/>
</dbReference>
<dbReference type="InterPro" id="IPR045564">
    <property type="entry name" value="DUF5910"/>
</dbReference>
<dbReference type="KEGG" id="cdet:87940234"/>
<dbReference type="Proteomes" id="UP001322277">
    <property type="component" value="Chromosome 2"/>
</dbReference>
<feature type="chain" id="PRO_5043870086" evidence="1">
    <location>
        <begin position="24"/>
        <end position="194"/>
    </location>
</feature>
<dbReference type="GeneID" id="87940234"/>
<protein>
    <submittedName>
        <fullName evidence="2">Uncharacterized protein</fullName>
    </submittedName>
</protein>
<organism evidence="2 3">
    <name type="scientific">Colletotrichum destructivum</name>
    <dbReference type="NCBI Taxonomy" id="34406"/>
    <lineage>
        <taxon>Eukaryota</taxon>
        <taxon>Fungi</taxon>
        <taxon>Dikarya</taxon>
        <taxon>Ascomycota</taxon>
        <taxon>Pezizomycotina</taxon>
        <taxon>Sordariomycetes</taxon>
        <taxon>Hypocreomycetidae</taxon>
        <taxon>Glomerellales</taxon>
        <taxon>Glomerellaceae</taxon>
        <taxon>Colletotrichum</taxon>
        <taxon>Colletotrichum destructivum species complex</taxon>
    </lineage>
</organism>
<keyword evidence="3" id="KW-1185">Reference proteome</keyword>
<evidence type="ECO:0000256" key="1">
    <source>
        <dbReference type="SAM" id="SignalP"/>
    </source>
</evidence>